<evidence type="ECO:0000256" key="4">
    <source>
        <dbReference type="ARBA" id="ARBA00023136"/>
    </source>
</evidence>
<evidence type="ECO:0000256" key="2">
    <source>
        <dbReference type="ARBA" id="ARBA00022692"/>
    </source>
</evidence>
<dbReference type="STRING" id="407821.A0A087TRT0"/>
<dbReference type="OrthoDB" id="6884957at2759"/>
<proteinExistence type="predicted"/>
<feature type="transmembrane region" description="Helical" evidence="5">
    <location>
        <begin position="225"/>
        <end position="245"/>
    </location>
</feature>
<dbReference type="AlphaFoldDB" id="A0A087TRT0"/>
<accession>A0A087TRT0</accession>
<sequence>MGYIVFSAICPWITFALRDWRLLCIITSAPLAAIPLCGKLIPESASWLLTRGRRKEAIKLLKIVARINKRVYSEEFAGIDCDKNEEANLNTTAFDLFRTPRLRRNTLVLAVTWFVVYCCYHTNTQNASNLGTNVYDSFTYSALVEIPALFVILFGIDWLGRRWPVVFSSLLAGVAGIIIIIIPQDSNKTYLGLALIQRVTLTIVYNVIMQYSAELLPTVLRGRGLAFLRLMGTLGLYLSPSIVYLSLTRPGLPLVVSGVLLFVIAAITTILPETVHQHLPHSVEEGEDFGKDQHILECPCLNKRTGFKNVCTLRAITL</sequence>
<feature type="non-terminal residue" evidence="6">
    <location>
        <position position="318"/>
    </location>
</feature>
<dbReference type="SUPFAM" id="SSF103473">
    <property type="entry name" value="MFS general substrate transporter"/>
    <property type="match status" value="1"/>
</dbReference>
<dbReference type="Proteomes" id="UP000054359">
    <property type="component" value="Unassembled WGS sequence"/>
</dbReference>
<dbReference type="InterPro" id="IPR005828">
    <property type="entry name" value="MFS_sugar_transport-like"/>
</dbReference>
<evidence type="ECO:0000313" key="7">
    <source>
        <dbReference type="Proteomes" id="UP000054359"/>
    </source>
</evidence>
<keyword evidence="7" id="KW-1185">Reference proteome</keyword>
<feature type="transmembrane region" description="Helical" evidence="5">
    <location>
        <begin position="163"/>
        <end position="184"/>
    </location>
</feature>
<dbReference type="EMBL" id="KK116440">
    <property type="protein sequence ID" value="KFM67819.1"/>
    <property type="molecule type" value="Genomic_DNA"/>
</dbReference>
<dbReference type="OMA" id="IPAKMAM"/>
<evidence type="ECO:0000313" key="6">
    <source>
        <dbReference type="EMBL" id="KFM67819.1"/>
    </source>
</evidence>
<gene>
    <name evidence="6" type="ORF">X975_16419</name>
</gene>
<evidence type="ECO:0000256" key="5">
    <source>
        <dbReference type="SAM" id="Phobius"/>
    </source>
</evidence>
<dbReference type="GO" id="GO:0016020">
    <property type="term" value="C:membrane"/>
    <property type="evidence" value="ECO:0007669"/>
    <property type="project" value="UniProtKB-SubCell"/>
</dbReference>
<keyword evidence="2 5" id="KW-0812">Transmembrane</keyword>
<dbReference type="Pfam" id="PF00083">
    <property type="entry name" value="Sugar_tr"/>
    <property type="match status" value="1"/>
</dbReference>
<dbReference type="Gene3D" id="1.20.1250.20">
    <property type="entry name" value="MFS general substrate transporter like domains"/>
    <property type="match status" value="1"/>
</dbReference>
<keyword evidence="3 5" id="KW-1133">Transmembrane helix</keyword>
<comment type="subcellular location">
    <subcellularLocation>
        <location evidence="1">Membrane</location>
        <topology evidence="1">Multi-pass membrane protein</topology>
    </subcellularLocation>
</comment>
<name>A0A087TRT0_STEMI</name>
<dbReference type="InterPro" id="IPR005829">
    <property type="entry name" value="Sugar_transporter_CS"/>
</dbReference>
<evidence type="ECO:0000256" key="3">
    <source>
        <dbReference type="ARBA" id="ARBA00022989"/>
    </source>
</evidence>
<keyword evidence="4 5" id="KW-0472">Membrane</keyword>
<organism evidence="6 7">
    <name type="scientific">Stegodyphus mimosarum</name>
    <name type="common">African social velvet spider</name>
    <dbReference type="NCBI Taxonomy" id="407821"/>
    <lineage>
        <taxon>Eukaryota</taxon>
        <taxon>Metazoa</taxon>
        <taxon>Ecdysozoa</taxon>
        <taxon>Arthropoda</taxon>
        <taxon>Chelicerata</taxon>
        <taxon>Arachnida</taxon>
        <taxon>Araneae</taxon>
        <taxon>Araneomorphae</taxon>
        <taxon>Entelegynae</taxon>
        <taxon>Eresoidea</taxon>
        <taxon>Eresidae</taxon>
        <taxon>Stegodyphus</taxon>
    </lineage>
</organism>
<dbReference type="PROSITE" id="PS00216">
    <property type="entry name" value="SUGAR_TRANSPORT_1"/>
    <property type="match status" value="1"/>
</dbReference>
<dbReference type="InterPro" id="IPR036259">
    <property type="entry name" value="MFS_trans_sf"/>
</dbReference>
<reference evidence="6 7" key="1">
    <citation type="submission" date="2013-11" db="EMBL/GenBank/DDBJ databases">
        <title>Genome sequencing of Stegodyphus mimosarum.</title>
        <authorList>
            <person name="Bechsgaard J."/>
        </authorList>
    </citation>
    <scope>NUCLEOTIDE SEQUENCE [LARGE SCALE GENOMIC DNA]</scope>
</reference>
<feature type="transmembrane region" description="Helical" evidence="5">
    <location>
        <begin position="138"/>
        <end position="156"/>
    </location>
</feature>
<evidence type="ECO:0000256" key="1">
    <source>
        <dbReference type="ARBA" id="ARBA00004141"/>
    </source>
</evidence>
<feature type="transmembrane region" description="Helical" evidence="5">
    <location>
        <begin position="251"/>
        <end position="271"/>
    </location>
</feature>
<dbReference type="PANTHER" id="PTHR24064">
    <property type="entry name" value="SOLUTE CARRIER FAMILY 22 MEMBER"/>
    <property type="match status" value="1"/>
</dbReference>
<dbReference type="GO" id="GO:0022857">
    <property type="term" value="F:transmembrane transporter activity"/>
    <property type="evidence" value="ECO:0007669"/>
    <property type="project" value="InterPro"/>
</dbReference>
<feature type="transmembrane region" description="Helical" evidence="5">
    <location>
        <begin position="106"/>
        <end position="123"/>
    </location>
</feature>
<protein>
    <submittedName>
        <fullName evidence="6">Solute carrier family 22 member 1</fullName>
    </submittedName>
</protein>